<evidence type="ECO:0000256" key="9">
    <source>
        <dbReference type="PIRNR" id="PIRNR000948"/>
    </source>
</evidence>
<dbReference type="SUPFAM" id="SSF56300">
    <property type="entry name" value="Metallo-dependent phosphatases"/>
    <property type="match status" value="1"/>
</dbReference>
<dbReference type="OrthoDB" id="282973at2759"/>
<dbReference type="InterPro" id="IPR041805">
    <property type="entry name" value="ASMase/PPN1_MPP"/>
</dbReference>
<feature type="binding site" evidence="10">
    <location>
        <position position="399"/>
    </location>
    <ligand>
        <name>Zn(2+)</name>
        <dbReference type="ChEBI" id="CHEBI:29105"/>
        <label>2</label>
    </ligand>
</feature>
<evidence type="ECO:0000256" key="1">
    <source>
        <dbReference type="ARBA" id="ARBA00004613"/>
    </source>
</evidence>
<evidence type="ECO:0000256" key="8">
    <source>
        <dbReference type="ARBA" id="ARBA00023180"/>
    </source>
</evidence>
<feature type="binding site" evidence="10">
    <location>
        <position position="250"/>
    </location>
    <ligand>
        <name>Zn(2+)</name>
        <dbReference type="ChEBI" id="CHEBI:29105"/>
        <label>2</label>
    </ligand>
</feature>
<evidence type="ECO:0000259" key="14">
    <source>
        <dbReference type="Pfam" id="PF19272"/>
    </source>
</evidence>
<evidence type="ECO:0000259" key="13">
    <source>
        <dbReference type="Pfam" id="PF00149"/>
    </source>
</evidence>
<evidence type="ECO:0000256" key="2">
    <source>
        <dbReference type="ARBA" id="ARBA00008234"/>
    </source>
</evidence>
<evidence type="ECO:0000313" key="15">
    <source>
        <dbReference type="EMBL" id="EJT78086.1"/>
    </source>
</evidence>
<evidence type="ECO:0000256" key="7">
    <source>
        <dbReference type="ARBA" id="ARBA00022833"/>
    </source>
</evidence>
<feature type="signal peptide" evidence="12">
    <location>
        <begin position="1"/>
        <end position="20"/>
    </location>
</feature>
<feature type="binding site" evidence="10">
    <location>
        <position position="250"/>
    </location>
    <ligand>
        <name>Zn(2+)</name>
        <dbReference type="ChEBI" id="CHEBI:29105"/>
        <label>1</label>
    </ligand>
</feature>
<keyword evidence="8" id="KW-0325">Glycoprotein</keyword>
<evidence type="ECO:0000256" key="5">
    <source>
        <dbReference type="ARBA" id="ARBA00022729"/>
    </source>
</evidence>
<dbReference type="GO" id="GO:0006685">
    <property type="term" value="P:sphingomyelin catabolic process"/>
    <property type="evidence" value="ECO:0007669"/>
    <property type="project" value="UniProtKB-UniRule"/>
</dbReference>
<dbReference type="GeneID" id="20343647"/>
<dbReference type="eggNOG" id="KOG3770">
    <property type="taxonomic scope" value="Eukaryota"/>
</dbReference>
<evidence type="ECO:0000256" key="3">
    <source>
        <dbReference type="ARBA" id="ARBA00022525"/>
    </source>
</evidence>
<dbReference type="GO" id="GO:0016798">
    <property type="term" value="F:hydrolase activity, acting on glycosyl bonds"/>
    <property type="evidence" value="ECO:0007669"/>
    <property type="project" value="UniProtKB-KW"/>
</dbReference>
<dbReference type="STRING" id="644352.J3NPI1"/>
<dbReference type="GO" id="GO:0046872">
    <property type="term" value="F:metal ion binding"/>
    <property type="evidence" value="ECO:0007669"/>
    <property type="project" value="UniProtKB-KW"/>
</dbReference>
<dbReference type="Gene3D" id="3.60.21.10">
    <property type="match status" value="1"/>
</dbReference>
<reference evidence="17" key="1">
    <citation type="submission" date="2010-07" db="EMBL/GenBank/DDBJ databases">
        <title>The genome sequence of Gaeumannomyces graminis var. tritici strain R3-111a-1.</title>
        <authorList>
            <consortium name="The Broad Institute Genome Sequencing Platform"/>
            <person name="Ma L.-J."/>
            <person name="Dead R."/>
            <person name="Young S."/>
            <person name="Zeng Q."/>
            <person name="Koehrsen M."/>
            <person name="Alvarado L."/>
            <person name="Berlin A."/>
            <person name="Chapman S.B."/>
            <person name="Chen Z."/>
            <person name="Freedman E."/>
            <person name="Gellesch M."/>
            <person name="Goldberg J."/>
            <person name="Griggs A."/>
            <person name="Gujja S."/>
            <person name="Heilman E.R."/>
            <person name="Heiman D."/>
            <person name="Hepburn T."/>
            <person name="Howarth C."/>
            <person name="Jen D."/>
            <person name="Larson L."/>
            <person name="Mehta T."/>
            <person name="Neiman D."/>
            <person name="Pearson M."/>
            <person name="Roberts A."/>
            <person name="Saif S."/>
            <person name="Shea T."/>
            <person name="Shenoy N."/>
            <person name="Sisk P."/>
            <person name="Stolte C."/>
            <person name="Sykes S."/>
            <person name="Walk T."/>
            <person name="White J."/>
            <person name="Yandava C."/>
            <person name="Haas B."/>
            <person name="Nusbaum C."/>
            <person name="Birren B."/>
        </authorList>
    </citation>
    <scope>NUCLEOTIDE SEQUENCE [LARGE SCALE GENOMIC DNA]</scope>
    <source>
        <strain evidence="17">R3-111a-1</strain>
    </source>
</reference>
<accession>J3NPI1</accession>
<feature type="binding site" evidence="10">
    <location>
        <position position="288"/>
    </location>
    <ligand>
        <name>Zn(2+)</name>
        <dbReference type="ChEBI" id="CHEBI:29105"/>
        <label>2</label>
    </ligand>
</feature>
<dbReference type="Pfam" id="PF19272">
    <property type="entry name" value="ASMase_C"/>
    <property type="match status" value="1"/>
</dbReference>
<dbReference type="HOGENOM" id="CLU_014743_1_0_1"/>
<feature type="chain" id="PRO_5015094279" description="Sphingomyelin phosphodiesterase" evidence="12">
    <location>
        <begin position="21"/>
        <end position="657"/>
    </location>
</feature>
<comment type="function">
    <text evidence="9">Converts sphingomyelin to ceramide.</text>
</comment>
<dbReference type="PANTHER" id="PTHR10340:SF34">
    <property type="entry name" value="SPHINGOMYELIN PHOSPHODIESTERASE"/>
    <property type="match status" value="1"/>
</dbReference>
<evidence type="ECO:0000256" key="12">
    <source>
        <dbReference type="SAM" id="SignalP"/>
    </source>
</evidence>
<dbReference type="CDD" id="cd00842">
    <property type="entry name" value="MPP_ASMase"/>
    <property type="match status" value="1"/>
</dbReference>
<dbReference type="VEuPathDB" id="FungiDB:GGTG_03189"/>
<dbReference type="PANTHER" id="PTHR10340">
    <property type="entry name" value="SPHINGOMYELIN PHOSPHODIESTERASE"/>
    <property type="match status" value="1"/>
</dbReference>
<keyword evidence="9" id="KW-0326">Glycosidase</keyword>
<feature type="disulfide bond" evidence="11">
    <location>
        <begin position="191"/>
        <end position="196"/>
    </location>
</feature>
<reference evidence="15" key="2">
    <citation type="submission" date="2010-07" db="EMBL/GenBank/DDBJ databases">
        <authorList>
            <consortium name="The Broad Institute Genome Sequencing Platform"/>
            <consortium name="Broad Institute Genome Sequencing Center for Infectious Disease"/>
            <person name="Ma L.-J."/>
            <person name="Dead R."/>
            <person name="Young S."/>
            <person name="Zeng Q."/>
            <person name="Koehrsen M."/>
            <person name="Alvarado L."/>
            <person name="Berlin A."/>
            <person name="Chapman S.B."/>
            <person name="Chen Z."/>
            <person name="Freedman E."/>
            <person name="Gellesch M."/>
            <person name="Goldberg J."/>
            <person name="Griggs A."/>
            <person name="Gujja S."/>
            <person name="Heilman E.R."/>
            <person name="Heiman D."/>
            <person name="Hepburn T."/>
            <person name="Howarth C."/>
            <person name="Jen D."/>
            <person name="Larson L."/>
            <person name="Mehta T."/>
            <person name="Neiman D."/>
            <person name="Pearson M."/>
            <person name="Roberts A."/>
            <person name="Saif S."/>
            <person name="Shea T."/>
            <person name="Shenoy N."/>
            <person name="Sisk P."/>
            <person name="Stolte C."/>
            <person name="Sykes S."/>
            <person name="Walk T."/>
            <person name="White J."/>
            <person name="Yandava C."/>
            <person name="Haas B."/>
            <person name="Nusbaum C."/>
            <person name="Birren B."/>
        </authorList>
    </citation>
    <scope>NUCLEOTIDE SEQUENCE</scope>
    <source>
        <strain evidence="15">R3-111a-1</strain>
    </source>
</reference>
<evidence type="ECO:0000313" key="17">
    <source>
        <dbReference type="Proteomes" id="UP000006039"/>
    </source>
</evidence>
<feature type="domain" description="Calcineurin-like phosphoesterase" evidence="13">
    <location>
        <begin position="169"/>
        <end position="436"/>
    </location>
</feature>
<reference evidence="16" key="4">
    <citation type="journal article" date="2015" name="G3 (Bethesda)">
        <title>Genome sequences of three phytopathogenic species of the Magnaporthaceae family of fungi.</title>
        <authorList>
            <person name="Okagaki L.H."/>
            <person name="Nunes C.C."/>
            <person name="Sailsbery J."/>
            <person name="Clay B."/>
            <person name="Brown D."/>
            <person name="John T."/>
            <person name="Oh Y."/>
            <person name="Young N."/>
            <person name="Fitzgerald M."/>
            <person name="Haas B.J."/>
            <person name="Zeng Q."/>
            <person name="Young S."/>
            <person name="Adiconis X."/>
            <person name="Fan L."/>
            <person name="Levin J.Z."/>
            <person name="Mitchell T.K."/>
            <person name="Okubara P.A."/>
            <person name="Farman M.L."/>
            <person name="Kohn L.M."/>
            <person name="Birren B."/>
            <person name="Ma L.-J."/>
            <person name="Dean R.A."/>
        </authorList>
    </citation>
    <scope>NUCLEOTIDE SEQUENCE</scope>
    <source>
        <strain evidence="16">R3-111a-1</strain>
    </source>
</reference>
<dbReference type="InterPro" id="IPR011160">
    <property type="entry name" value="Sphingomy_PDE"/>
</dbReference>
<reference evidence="16" key="5">
    <citation type="submission" date="2018-04" db="UniProtKB">
        <authorList>
            <consortium name="EnsemblFungi"/>
        </authorList>
    </citation>
    <scope>IDENTIFICATION</scope>
    <source>
        <strain evidence="16">R3-111a-1</strain>
    </source>
</reference>
<dbReference type="PIRSF" id="PIRSF000948">
    <property type="entry name" value="Sphingomy_PDE"/>
    <property type="match status" value="1"/>
</dbReference>
<keyword evidence="17" id="KW-1185">Reference proteome</keyword>
<dbReference type="AlphaFoldDB" id="J3NPI1"/>
<sequence length="657" mass="69808">MRFSTLAHALGVTLPALSSALTVGDAVGSSLAHFGRRELARRESLSGVLKDIENVASCAACNLLLLVLQALAHTGNDNFSKAITAVCQALHVQDADVCAGAIGLEGPILAHDLRTMSINTKTSQLFCLTVFGLCQWPDVDTASAPSLPAKPAAAATAASRPAPSGREPLKVVHISDIHVDQSYTAGASRNCTKNICCRPYTAADAPGNSSSPAGAFGDAHCDTPVSLEESMYAAVGSLVPGRNLSIFTGDAVEGAVWLVSRPEVTADLGDAFGRMRRLGTTVYAVAGNHDVAPVNSFPPATVDTDMSAGWAYDAMGAGWRGWIGPDVAAQVSSNFGSYSVRDQATGLRVVSLNTNFWYKQNFWMYERNMEADPSGMFAWLVAELAKAEAAGERVWLLGHMPMGSGDAFHDASYYFDQIIQRYAATIAATFYGHTHKDQFMLAYSDYSNRSAAAATMVSYIAPALTPTSGNPTFRVYDVDPVTFAVLDYTVYYADLDAPTFQTEPVWQKLYSVKEAYGPLVGLTDARAELTPAFWHRLTEVFEADDAVFGQYRARKTRGHDAPSACDAACKAAEICQMRAADARFNCVDVKPGVHFKRDDGGSGGGLDAHAAAHDECDGGQAAPILNTVATSSAGLEALRTAMVEVLGEAFLNQTVAA</sequence>
<dbReference type="Proteomes" id="UP000006039">
    <property type="component" value="Unassembled WGS sequence"/>
</dbReference>
<dbReference type="EnsemblFungi" id="EJT78086">
    <property type="protein sequence ID" value="EJT78086"/>
    <property type="gene ID" value="GGTG_03189"/>
</dbReference>
<dbReference type="GO" id="GO:0016020">
    <property type="term" value="C:membrane"/>
    <property type="evidence" value="ECO:0007669"/>
    <property type="project" value="GOC"/>
</dbReference>
<dbReference type="EMBL" id="GL385396">
    <property type="protein sequence ID" value="EJT78086.1"/>
    <property type="molecule type" value="Genomic_DNA"/>
</dbReference>
<evidence type="ECO:0000256" key="6">
    <source>
        <dbReference type="ARBA" id="ARBA00022801"/>
    </source>
</evidence>
<reference evidence="15" key="3">
    <citation type="submission" date="2010-09" db="EMBL/GenBank/DDBJ databases">
        <title>Annotation of Gaeumannomyces graminis var. tritici R3-111a-1.</title>
        <authorList>
            <consortium name="The Broad Institute Genome Sequencing Platform"/>
            <person name="Ma L.-J."/>
            <person name="Dead R."/>
            <person name="Young S.K."/>
            <person name="Zeng Q."/>
            <person name="Gargeya S."/>
            <person name="Fitzgerald M."/>
            <person name="Haas B."/>
            <person name="Abouelleil A."/>
            <person name="Alvarado L."/>
            <person name="Arachchi H.M."/>
            <person name="Berlin A."/>
            <person name="Brown A."/>
            <person name="Chapman S.B."/>
            <person name="Chen Z."/>
            <person name="Dunbar C."/>
            <person name="Freedman E."/>
            <person name="Gearin G."/>
            <person name="Gellesch M."/>
            <person name="Goldberg J."/>
            <person name="Griggs A."/>
            <person name="Gujja S."/>
            <person name="Heiman D."/>
            <person name="Howarth C."/>
            <person name="Larson L."/>
            <person name="Lui A."/>
            <person name="MacDonald P.J.P."/>
            <person name="Mehta T."/>
            <person name="Montmayeur A."/>
            <person name="Murphy C."/>
            <person name="Neiman D."/>
            <person name="Pearson M."/>
            <person name="Priest M."/>
            <person name="Roberts A."/>
            <person name="Saif S."/>
            <person name="Shea T."/>
            <person name="Shenoy N."/>
            <person name="Sisk P."/>
            <person name="Stolte C."/>
            <person name="Sykes S."/>
            <person name="Yandava C."/>
            <person name="Wortman J."/>
            <person name="Nusbaum C."/>
            <person name="Birren B."/>
        </authorList>
    </citation>
    <scope>NUCLEOTIDE SEQUENCE</scope>
    <source>
        <strain evidence="15">R3-111a-1</strain>
    </source>
</reference>
<dbReference type="InterPro" id="IPR045473">
    <property type="entry name" value="ASM_C"/>
</dbReference>
<feature type="disulfide bond" evidence="11">
    <location>
        <begin position="58"/>
        <end position="134"/>
    </location>
</feature>
<dbReference type="RefSeq" id="XP_009219231.1">
    <property type="nucleotide sequence ID" value="XM_009220967.1"/>
</dbReference>
<name>J3NPI1_GAET3</name>
<comment type="similarity">
    <text evidence="2 9">Belongs to the acid sphingomyelinase family.</text>
</comment>
<evidence type="ECO:0000256" key="10">
    <source>
        <dbReference type="PIRSR" id="PIRSR000948-1"/>
    </source>
</evidence>
<comment type="cofactor">
    <cofactor evidence="10">
        <name>Zn(2+)</name>
        <dbReference type="ChEBI" id="CHEBI:29105"/>
    </cofactor>
    <text evidence="10">Binds 2 Zn(2+) ions per subunit.</text>
</comment>
<keyword evidence="11" id="KW-1015">Disulfide bond</keyword>
<feature type="domain" description="Sphingomyelin phosphodiesterase C-terminal" evidence="14">
    <location>
        <begin position="454"/>
        <end position="582"/>
    </location>
</feature>
<evidence type="ECO:0000313" key="16">
    <source>
        <dbReference type="EnsemblFungi" id="EJT78086"/>
    </source>
</evidence>
<gene>
    <name evidence="16" type="primary">20343647</name>
    <name evidence="15" type="ORF">GGTG_03189</name>
</gene>
<dbReference type="GO" id="GO:0005576">
    <property type="term" value="C:extracellular region"/>
    <property type="evidence" value="ECO:0007669"/>
    <property type="project" value="UniProtKB-SubCell"/>
</dbReference>
<comment type="subcellular location">
    <subcellularLocation>
        <location evidence="1">Secreted</location>
    </subcellularLocation>
</comment>
<feature type="binding site" evidence="10">
    <location>
        <position position="176"/>
    </location>
    <ligand>
        <name>Zn(2+)</name>
        <dbReference type="ChEBI" id="CHEBI:29105"/>
        <label>1</label>
    </ligand>
</feature>
<feature type="binding site" evidence="10">
    <location>
        <position position="178"/>
    </location>
    <ligand>
        <name>Zn(2+)</name>
        <dbReference type="ChEBI" id="CHEBI:29105"/>
        <label>1</label>
    </ligand>
</feature>
<keyword evidence="3" id="KW-0964">Secreted</keyword>
<dbReference type="Pfam" id="PF00149">
    <property type="entry name" value="Metallophos"/>
    <property type="match status" value="1"/>
</dbReference>
<keyword evidence="5 12" id="KW-0732">Signal</keyword>
<feature type="binding site" evidence="10">
    <location>
        <position position="433"/>
    </location>
    <ligand>
        <name>Zn(2+)</name>
        <dbReference type="ChEBI" id="CHEBI:29105"/>
        <label>2</label>
    </ligand>
</feature>
<feature type="disulfide bond" evidence="11">
    <location>
        <begin position="197"/>
        <end position="221"/>
    </location>
</feature>
<dbReference type="InterPro" id="IPR004843">
    <property type="entry name" value="Calcineurin-like_PHP"/>
</dbReference>
<keyword evidence="7 10" id="KW-0862">Zinc</keyword>
<organism evidence="15">
    <name type="scientific">Gaeumannomyces tritici (strain R3-111a-1)</name>
    <name type="common">Wheat and barley take-all root rot fungus</name>
    <name type="synonym">Gaeumannomyces graminis var. tritici</name>
    <dbReference type="NCBI Taxonomy" id="644352"/>
    <lineage>
        <taxon>Eukaryota</taxon>
        <taxon>Fungi</taxon>
        <taxon>Dikarya</taxon>
        <taxon>Ascomycota</taxon>
        <taxon>Pezizomycotina</taxon>
        <taxon>Sordariomycetes</taxon>
        <taxon>Sordariomycetidae</taxon>
        <taxon>Magnaporthales</taxon>
        <taxon>Magnaporthaceae</taxon>
        <taxon>Gaeumannomyces</taxon>
    </lineage>
</organism>
<dbReference type="GO" id="GO:0004767">
    <property type="term" value="F:sphingomyelin phosphodiesterase activity"/>
    <property type="evidence" value="ECO:0007669"/>
    <property type="project" value="UniProtKB-UniRule"/>
</dbReference>
<feature type="disulfide bond" evidence="11">
    <location>
        <begin position="87"/>
        <end position="98"/>
    </location>
</feature>
<keyword evidence="4 10" id="KW-0479">Metal-binding</keyword>
<proteinExistence type="inferred from homology"/>
<evidence type="ECO:0000256" key="4">
    <source>
        <dbReference type="ARBA" id="ARBA00022723"/>
    </source>
</evidence>
<protein>
    <recommendedName>
        <fullName evidence="9">Sphingomyelin phosphodiesterase</fullName>
    </recommendedName>
</protein>
<evidence type="ECO:0000256" key="11">
    <source>
        <dbReference type="PIRSR" id="PIRSR000948-2"/>
    </source>
</evidence>
<keyword evidence="6 9" id="KW-0378">Hydrolase</keyword>
<dbReference type="InterPro" id="IPR029052">
    <property type="entry name" value="Metallo-depent_PP-like"/>
</dbReference>
<feature type="binding site" evidence="10">
    <location>
        <position position="435"/>
    </location>
    <ligand>
        <name>Zn(2+)</name>
        <dbReference type="ChEBI" id="CHEBI:29105"/>
        <label>1</label>
    </ligand>
</feature>
<feature type="disulfide bond" evidence="11">
    <location>
        <begin position="565"/>
        <end position="569"/>
    </location>
</feature>